<keyword evidence="2" id="KW-1185">Reference proteome</keyword>
<reference evidence="1" key="1">
    <citation type="submission" date="2021-12" db="EMBL/GenBank/DDBJ databases">
        <title>Bradyrhizobium xenonodulans sp. nov.</title>
        <authorList>
            <person name="Claassens R."/>
            <person name="Venter S.N."/>
            <person name="Beukes C.W."/>
            <person name="Stepkowski T."/>
            <person name="Steenkamp E.T."/>
        </authorList>
    </citation>
    <scope>NUCLEOTIDE SEQUENCE</scope>
    <source>
        <strain evidence="1">14AB</strain>
    </source>
</reference>
<sequence>MSEITRRHVLALGVSAWLPVMSGGPARFAGPDRIPVLDRKWNIYLSEGQTDPRSLPAIGSLRAMMVFVDFADAPGDISGTDGIADHLTGYGKAEKWFRDQSYGRLTFEIARIPGWRRMPKPATSYTGANQRFTFQQHKDYMSDAAALFPELDVRTHPLLLVVGAKTDGIASSPTFIATPINAPVTPTGPVRWGVTFGKDSYTNTHMNLCHEVCHTLGLPDLYNFEPPRFTTGSWDIMCDIFRGTSLIGWHRHKLGWLADERKAYLAHGECETVLTPLPGSTGISMIVVPADGALNPSKVYAIELAQPIRGHDGTTTGDGVLVYSVDAVIPTGQSPVRIVPAKTTANFNYGELFEAPFSSGSILDDPTLPFSLSIKAKREDGYVVGVKVR</sequence>
<organism evidence="1 2">
    <name type="scientific">Bradyrhizobium xenonodulans</name>
    <dbReference type="NCBI Taxonomy" id="2736875"/>
    <lineage>
        <taxon>Bacteria</taxon>
        <taxon>Pseudomonadati</taxon>
        <taxon>Pseudomonadota</taxon>
        <taxon>Alphaproteobacteria</taxon>
        <taxon>Hyphomicrobiales</taxon>
        <taxon>Nitrobacteraceae</taxon>
        <taxon>Bradyrhizobium</taxon>
    </lineage>
</organism>
<name>A0ABY7MHG5_9BRAD</name>
<dbReference type="PANTHER" id="PTHR41775">
    <property type="entry name" value="SECRETED PROTEIN-RELATED"/>
    <property type="match status" value="1"/>
</dbReference>
<dbReference type="Proteomes" id="UP001179614">
    <property type="component" value="Chromosome"/>
</dbReference>
<gene>
    <name evidence="1" type="ORF">I3J27_33140</name>
</gene>
<evidence type="ECO:0000313" key="1">
    <source>
        <dbReference type="EMBL" id="WBL77803.1"/>
    </source>
</evidence>
<dbReference type="EMBL" id="CP089391">
    <property type="protein sequence ID" value="WBL77803.1"/>
    <property type="molecule type" value="Genomic_DNA"/>
</dbReference>
<evidence type="ECO:0008006" key="3">
    <source>
        <dbReference type="Google" id="ProtNLM"/>
    </source>
</evidence>
<dbReference type="PANTHER" id="PTHR41775:SF1">
    <property type="entry name" value="PEPTIDASE M6-LIKE DOMAIN-CONTAINING PROTEIN"/>
    <property type="match status" value="1"/>
</dbReference>
<protein>
    <recommendedName>
        <fullName evidence="3">M6 family metalloprotease domain-containing protein</fullName>
    </recommendedName>
</protein>
<accession>A0ABY7MHG5</accession>
<evidence type="ECO:0000313" key="2">
    <source>
        <dbReference type="Proteomes" id="UP001179614"/>
    </source>
</evidence>
<proteinExistence type="predicted"/>
<dbReference type="RefSeq" id="WP_270163095.1">
    <property type="nucleotide sequence ID" value="NZ_CP089391.1"/>
</dbReference>